<feature type="domain" description="Bacterial type II secretion system protein E" evidence="3">
    <location>
        <begin position="127"/>
        <end position="405"/>
    </location>
</feature>
<evidence type="ECO:0000259" key="3">
    <source>
        <dbReference type="Pfam" id="PF00437"/>
    </source>
</evidence>
<feature type="compositionally biased region" description="Acidic residues" evidence="2">
    <location>
        <begin position="23"/>
        <end position="37"/>
    </location>
</feature>
<dbReference type="PANTHER" id="PTHR30486">
    <property type="entry name" value="TWITCHING MOTILITY PROTEIN PILT"/>
    <property type="match status" value="1"/>
</dbReference>
<evidence type="ECO:0000256" key="2">
    <source>
        <dbReference type="SAM" id="MobiDB-lite"/>
    </source>
</evidence>
<name>A0A510I7I6_9VIBR</name>
<protein>
    <submittedName>
        <fullName evidence="4">Flp pilus assembly protein TadA</fullName>
    </submittedName>
</protein>
<evidence type="ECO:0000256" key="1">
    <source>
        <dbReference type="ARBA" id="ARBA00006611"/>
    </source>
</evidence>
<dbReference type="RefSeq" id="WP_138942725.1">
    <property type="nucleotide sequence ID" value="NZ_AP019798.1"/>
</dbReference>
<organism evidence="4 5">
    <name type="scientific">Vibrio rotiferianus</name>
    <dbReference type="NCBI Taxonomy" id="190895"/>
    <lineage>
        <taxon>Bacteria</taxon>
        <taxon>Pseudomonadati</taxon>
        <taxon>Pseudomonadota</taxon>
        <taxon>Gammaproteobacteria</taxon>
        <taxon>Vibrionales</taxon>
        <taxon>Vibrionaceae</taxon>
        <taxon>Vibrio</taxon>
    </lineage>
</organism>
<dbReference type="EMBL" id="AP019798">
    <property type="protein sequence ID" value="BBL89694.1"/>
    <property type="molecule type" value="Genomic_DNA"/>
</dbReference>
<dbReference type="Pfam" id="PF00437">
    <property type="entry name" value="T2SSE"/>
    <property type="match status" value="1"/>
</dbReference>
<dbReference type="CDD" id="cd01130">
    <property type="entry name" value="VirB11-like_ATPase"/>
    <property type="match status" value="1"/>
</dbReference>
<dbReference type="InterPro" id="IPR027417">
    <property type="entry name" value="P-loop_NTPase"/>
</dbReference>
<dbReference type="PANTHER" id="PTHR30486:SF15">
    <property type="entry name" value="TYPE II_IV SECRETION SYSTEM ATPASE"/>
    <property type="match status" value="1"/>
</dbReference>
<comment type="similarity">
    <text evidence="1">Belongs to the GSP E family.</text>
</comment>
<dbReference type="InterPro" id="IPR001482">
    <property type="entry name" value="T2SS/T4SS_dom"/>
</dbReference>
<dbReference type="Proteomes" id="UP000315115">
    <property type="component" value="Chromosome 1"/>
</dbReference>
<proteinExistence type="inferred from homology"/>
<evidence type="ECO:0000313" key="5">
    <source>
        <dbReference type="Proteomes" id="UP000315115"/>
    </source>
</evidence>
<dbReference type="AlphaFoldDB" id="A0A510I7I6"/>
<accession>A0A510I7I6</accession>
<evidence type="ECO:0000313" key="4">
    <source>
        <dbReference type="EMBL" id="BBL89694.1"/>
    </source>
</evidence>
<dbReference type="SUPFAM" id="SSF52540">
    <property type="entry name" value="P-loop containing nucleoside triphosphate hydrolases"/>
    <property type="match status" value="1"/>
</dbReference>
<dbReference type="Gene3D" id="3.40.50.300">
    <property type="entry name" value="P-loop containing nucleotide triphosphate hydrolases"/>
    <property type="match status" value="1"/>
</dbReference>
<gene>
    <name evidence="4" type="ORF">VroAM7_23470</name>
</gene>
<reference evidence="5" key="1">
    <citation type="submission" date="2019-07" db="EMBL/GenBank/DDBJ databases">
        <title>Complete Genome Sequences of Vibrion rotiferianus strain AM7.</title>
        <authorList>
            <person name="Miyazaki K."/>
            <person name="Wiseschart A."/>
            <person name="Pootanakit K."/>
            <person name="Ishimori K."/>
            <person name="Kitahara K."/>
        </authorList>
    </citation>
    <scope>NUCLEOTIDE SEQUENCE [LARGE SCALE GENOMIC DNA]</scope>
    <source>
        <strain evidence="5">AM7</strain>
    </source>
</reference>
<dbReference type="GO" id="GO:0016887">
    <property type="term" value="F:ATP hydrolysis activity"/>
    <property type="evidence" value="ECO:0007669"/>
    <property type="project" value="InterPro"/>
</dbReference>
<dbReference type="Gene3D" id="3.30.450.380">
    <property type="match status" value="1"/>
</dbReference>
<dbReference type="InterPro" id="IPR050921">
    <property type="entry name" value="T4SS_GSP_E_ATPase"/>
</dbReference>
<sequence>MFFKRKSVGASFSELVQEEEVKLEEEVVEQEEQETESDQSLSPLEAKLKAIEEQKKQLEQDLSVKHYYHKQLLDTLDVGLLSHLEEDRAKTELKEAVIQLISDDKTHALSSEARSRVIKQIEDEVFGLGPLEPLLDDPSISDILVNGHNDVYVERFGKLEKTPHTFLDERHLRNIIDRIVSQVGRRIDESSPMVDARLKDGSRFNAIIPPLAIDGPSVSIRRFAVDRLTMENLLQLNSVSEGMARFLEAAVVGELNILISGGTGSGKTTTLNILSGFIPKDQRIVTIEDSAELQLQQPHIVRLETRPANIEGKGEINQRELVKNSLRMRPDRIVIGEVRGAEAVDMLSAMNTGHDGSLATIHANTPRDALGRVENMFSMAGWNVSTKNLRAQIASAIHVVVQMERQEDGKRRMVSVEEINGMEGDVITMSQIFKFQRLGVDKEGNVLGDYVATGIVPSCHDQLIKRGLDVPFELFTEEKL</sequence>
<feature type="region of interest" description="Disordered" evidence="2">
    <location>
        <begin position="23"/>
        <end position="43"/>
    </location>
</feature>